<dbReference type="EMBL" id="JYDW01000370">
    <property type="protein sequence ID" value="KRZ48732.1"/>
    <property type="molecule type" value="Genomic_DNA"/>
</dbReference>
<proteinExistence type="predicted"/>
<accession>A0A0V1KP59</accession>
<dbReference type="Proteomes" id="UP000054721">
    <property type="component" value="Unassembled WGS sequence"/>
</dbReference>
<evidence type="ECO:0000313" key="2">
    <source>
        <dbReference type="Proteomes" id="UP000054721"/>
    </source>
</evidence>
<dbReference type="OrthoDB" id="10322275at2759"/>
<evidence type="ECO:0000313" key="1">
    <source>
        <dbReference type="EMBL" id="KRZ48732.1"/>
    </source>
</evidence>
<gene>
    <name evidence="1" type="ORF">T02_14161</name>
</gene>
<comment type="caution">
    <text evidence="1">The sequence shown here is derived from an EMBL/GenBank/DDBJ whole genome shotgun (WGS) entry which is preliminary data.</text>
</comment>
<sequence>MEHQYFKQTQRLYQLLIFKFSRLYGSSDGSSYALGFSLHLDEVDESLQIVCLTWIRMDLYIPCHQDGLRKFLRDDRHGCCHLAFKRVLVSEASQMTVQMPCSVCEQPFPDIIKDPLEEYSQFFMVRFHFVQLELFPDHKAQSRLPRFQLVHKHISPGTLLTVYWPN</sequence>
<dbReference type="AlphaFoldDB" id="A0A0V1KP59"/>
<organism evidence="1 2">
    <name type="scientific">Trichinella nativa</name>
    <dbReference type="NCBI Taxonomy" id="6335"/>
    <lineage>
        <taxon>Eukaryota</taxon>
        <taxon>Metazoa</taxon>
        <taxon>Ecdysozoa</taxon>
        <taxon>Nematoda</taxon>
        <taxon>Enoplea</taxon>
        <taxon>Dorylaimia</taxon>
        <taxon>Trichinellida</taxon>
        <taxon>Trichinellidae</taxon>
        <taxon>Trichinella</taxon>
    </lineage>
</organism>
<name>A0A0V1KP59_9BILA</name>
<keyword evidence="2" id="KW-1185">Reference proteome</keyword>
<reference evidence="1 2" key="1">
    <citation type="submission" date="2015-05" db="EMBL/GenBank/DDBJ databases">
        <title>Evolution of Trichinella species and genotypes.</title>
        <authorList>
            <person name="Korhonen P.K."/>
            <person name="Edoardo P."/>
            <person name="Giuseppe L.R."/>
            <person name="Gasser R.B."/>
        </authorList>
    </citation>
    <scope>NUCLEOTIDE SEQUENCE [LARGE SCALE GENOMIC DNA]</scope>
    <source>
        <strain evidence="1">ISS10</strain>
    </source>
</reference>
<protein>
    <submittedName>
        <fullName evidence="1">Uncharacterized protein</fullName>
    </submittedName>
</protein>